<proteinExistence type="inferred from homology"/>
<dbReference type="SUPFAM" id="SSF49401">
    <property type="entry name" value="Bacterial adhesins"/>
    <property type="match status" value="1"/>
</dbReference>
<dbReference type="GO" id="GO:0043709">
    <property type="term" value="P:cell adhesion involved in single-species biofilm formation"/>
    <property type="evidence" value="ECO:0007669"/>
    <property type="project" value="TreeGrafter"/>
</dbReference>
<dbReference type="EMBL" id="DAAYTU010000052">
    <property type="protein sequence ID" value="HAG5772938.1"/>
    <property type="molecule type" value="Genomic_DNA"/>
</dbReference>
<evidence type="ECO:0000256" key="1">
    <source>
        <dbReference type="ARBA" id="ARBA00004561"/>
    </source>
</evidence>
<dbReference type="PANTHER" id="PTHR33420">
    <property type="entry name" value="FIMBRIAL SUBUNIT ELFA-RELATED"/>
    <property type="match status" value="1"/>
</dbReference>
<feature type="domain" description="Fimbrial-type adhesion" evidence="6">
    <location>
        <begin position="32"/>
        <end position="172"/>
    </location>
</feature>
<evidence type="ECO:0000256" key="5">
    <source>
        <dbReference type="SAM" id="SignalP"/>
    </source>
</evidence>
<sequence>MKQCLKIMVGSLLFMSARVVCVDTLSQSMNINLAVNIAPPVCKLTNTTQTIDFDEVQILDITMGYAKKNATFSFTECANVNSVTISFSGNNINQDRNFIINKQGVDNATGVAIKLYDEHQKEIRLKEPLNKEINKQSSFSFSVTAAVVRENGLSAPVTAGKIDTSVNLNITYS</sequence>
<evidence type="ECO:0000256" key="4">
    <source>
        <dbReference type="ARBA" id="ARBA00023263"/>
    </source>
</evidence>
<dbReference type="InterPro" id="IPR036937">
    <property type="entry name" value="Adhesion_dom_fimbrial_sf"/>
</dbReference>
<evidence type="ECO:0000256" key="3">
    <source>
        <dbReference type="ARBA" id="ARBA00022729"/>
    </source>
</evidence>
<evidence type="ECO:0000256" key="2">
    <source>
        <dbReference type="ARBA" id="ARBA00006671"/>
    </source>
</evidence>
<dbReference type="Pfam" id="PF00419">
    <property type="entry name" value="Fimbrial"/>
    <property type="match status" value="1"/>
</dbReference>
<feature type="signal peptide" evidence="5">
    <location>
        <begin position="1"/>
        <end position="22"/>
    </location>
</feature>
<dbReference type="Gene3D" id="2.60.40.1090">
    <property type="entry name" value="Fimbrial-type adhesion domain"/>
    <property type="match status" value="1"/>
</dbReference>
<dbReference type="GO" id="GO:0009289">
    <property type="term" value="C:pilus"/>
    <property type="evidence" value="ECO:0007669"/>
    <property type="project" value="UniProtKB-SubCell"/>
</dbReference>
<feature type="chain" id="PRO_5028004279" evidence="5">
    <location>
        <begin position="23"/>
        <end position="173"/>
    </location>
</feature>
<gene>
    <name evidence="7" type="ORF">GGB84_004723</name>
</gene>
<keyword evidence="3 5" id="KW-0732">Signal</keyword>
<organism evidence="7">
    <name type="scientific">Escherichia coli</name>
    <dbReference type="NCBI Taxonomy" id="562"/>
    <lineage>
        <taxon>Bacteria</taxon>
        <taxon>Pseudomonadati</taxon>
        <taxon>Pseudomonadota</taxon>
        <taxon>Gammaproteobacteria</taxon>
        <taxon>Enterobacterales</taxon>
        <taxon>Enterobacteriaceae</taxon>
        <taxon>Escherichia</taxon>
    </lineage>
</organism>
<comment type="caution">
    <text evidence="7">The sequence shown here is derived from an EMBL/GenBank/DDBJ whole genome shotgun (WGS) entry which is preliminary data.</text>
</comment>
<dbReference type="InterPro" id="IPR008966">
    <property type="entry name" value="Adhesion_dom_sf"/>
</dbReference>
<evidence type="ECO:0000259" key="6">
    <source>
        <dbReference type="Pfam" id="PF00419"/>
    </source>
</evidence>
<reference evidence="7" key="1">
    <citation type="journal article" date="2018" name="Genome Biol.">
        <title>SKESA: strategic k-mer extension for scrupulous assemblies.</title>
        <authorList>
            <person name="Souvorov A."/>
            <person name="Agarwala R."/>
            <person name="Lipman D.J."/>
        </authorList>
    </citation>
    <scope>NUCLEOTIDE SEQUENCE [LARGE SCALE GENOMIC DNA]</scope>
    <source>
        <strain evidence="7">1839</strain>
    </source>
</reference>
<comment type="subcellular location">
    <subcellularLocation>
        <location evidence="1">Fimbrium</location>
    </subcellularLocation>
</comment>
<dbReference type="PANTHER" id="PTHR33420:SF12">
    <property type="entry name" value="FIMBRIN-LIKE PROTEIN FIMI-RELATED"/>
    <property type="match status" value="1"/>
</dbReference>
<accession>A0A765XBT4</accession>
<dbReference type="AlphaFoldDB" id="A0A765XBT4"/>
<name>A0A765XBT4_ECOLX</name>
<keyword evidence="4" id="KW-0281">Fimbrium</keyword>
<dbReference type="InterPro" id="IPR000259">
    <property type="entry name" value="Adhesion_dom_fimbrial"/>
</dbReference>
<protein>
    <submittedName>
        <fullName evidence="7">Fimbrial protein</fullName>
    </submittedName>
</protein>
<dbReference type="InterPro" id="IPR050263">
    <property type="entry name" value="Bact_Fimbrial_Adh_Pro"/>
</dbReference>
<evidence type="ECO:0000313" key="7">
    <source>
        <dbReference type="EMBL" id="HAG5772938.1"/>
    </source>
</evidence>
<reference evidence="7" key="2">
    <citation type="submission" date="2020-02" db="EMBL/GenBank/DDBJ databases">
        <authorList>
            <consortium name="NCBI Pathogen Detection Project"/>
        </authorList>
    </citation>
    <scope>NUCLEOTIDE SEQUENCE</scope>
    <source>
        <strain evidence="7">1839</strain>
    </source>
</reference>
<comment type="similarity">
    <text evidence="2">Belongs to the fimbrial protein family.</text>
</comment>